<proteinExistence type="predicted"/>
<reference evidence="1" key="1">
    <citation type="submission" date="2023-08" db="EMBL/GenBank/DDBJ databases">
        <authorList>
            <person name="Alioto T."/>
            <person name="Alioto T."/>
            <person name="Gomez Garrido J."/>
        </authorList>
    </citation>
    <scope>NUCLEOTIDE SEQUENCE</scope>
</reference>
<gene>
    <name evidence="1" type="ORF">OCTVUL_1B011335</name>
</gene>
<dbReference type="PANTHER" id="PTHR21084:SF1">
    <property type="entry name" value="DENSE INCISORS"/>
    <property type="match status" value="1"/>
</dbReference>
<dbReference type="InterPro" id="IPR026698">
    <property type="entry name" value="UPF_C3orf38"/>
</dbReference>
<dbReference type="Pfam" id="PF15008">
    <property type="entry name" value="DUF4518"/>
    <property type="match status" value="1"/>
</dbReference>
<protein>
    <recommendedName>
        <fullName evidence="3">SAP domain-containing protein</fullName>
    </recommendedName>
</protein>
<sequence length="153" mass="17384">MNFTGAEKKGCRNLLNQLDDEVILSLTNTVTGRSIHVFSREEAIDAILSFSMSASELLSRQKITRDYLKKYLFSQQVSVSGSSTKQDLISRILEYWSEERNSYPAVQSPPREQTHLAEPETRLLSISDVKFGETFASWFYKLFNSGTESGLKD</sequence>
<dbReference type="PANTHER" id="PTHR21084">
    <property type="entry name" value="DENSE INCISORS"/>
    <property type="match status" value="1"/>
</dbReference>
<evidence type="ECO:0000313" key="1">
    <source>
        <dbReference type="EMBL" id="CAI9730855.1"/>
    </source>
</evidence>
<evidence type="ECO:0008006" key="3">
    <source>
        <dbReference type="Google" id="ProtNLM"/>
    </source>
</evidence>
<dbReference type="Proteomes" id="UP001162480">
    <property type="component" value="Chromosome 12"/>
</dbReference>
<keyword evidence="2" id="KW-1185">Reference proteome</keyword>
<dbReference type="EMBL" id="OX597825">
    <property type="protein sequence ID" value="CAI9730855.1"/>
    <property type="molecule type" value="Genomic_DNA"/>
</dbReference>
<name>A0AA36BAI4_OCTVU</name>
<evidence type="ECO:0000313" key="2">
    <source>
        <dbReference type="Proteomes" id="UP001162480"/>
    </source>
</evidence>
<organism evidence="1 2">
    <name type="scientific">Octopus vulgaris</name>
    <name type="common">Common octopus</name>
    <dbReference type="NCBI Taxonomy" id="6645"/>
    <lineage>
        <taxon>Eukaryota</taxon>
        <taxon>Metazoa</taxon>
        <taxon>Spiralia</taxon>
        <taxon>Lophotrochozoa</taxon>
        <taxon>Mollusca</taxon>
        <taxon>Cephalopoda</taxon>
        <taxon>Coleoidea</taxon>
        <taxon>Octopodiformes</taxon>
        <taxon>Octopoda</taxon>
        <taxon>Incirrata</taxon>
        <taxon>Octopodidae</taxon>
        <taxon>Octopus</taxon>
    </lineage>
</organism>
<accession>A0AA36BAI4</accession>
<dbReference type="AlphaFoldDB" id="A0AA36BAI4"/>